<evidence type="ECO:0000313" key="2">
    <source>
        <dbReference type="Proteomes" id="UP000263268"/>
    </source>
</evidence>
<protein>
    <submittedName>
        <fullName evidence="1">Uncharacterized protein</fullName>
    </submittedName>
</protein>
<comment type="caution">
    <text evidence="1">The sequence shown here is derived from an EMBL/GenBank/DDBJ whole genome shotgun (WGS) entry which is preliminary data.</text>
</comment>
<dbReference type="Proteomes" id="UP000263268">
    <property type="component" value="Unassembled WGS sequence"/>
</dbReference>
<feature type="non-terminal residue" evidence="1">
    <location>
        <position position="1"/>
    </location>
</feature>
<proteinExistence type="predicted"/>
<reference evidence="1 2" key="1">
    <citation type="journal article" date="2018" name="Nat. Biotechnol.">
        <title>A standardized bacterial taxonomy based on genome phylogeny substantially revises the tree of life.</title>
        <authorList>
            <person name="Parks D.H."/>
            <person name="Chuvochina M."/>
            <person name="Waite D.W."/>
            <person name="Rinke C."/>
            <person name="Skarshewski A."/>
            <person name="Chaumeil P.A."/>
            <person name="Hugenholtz P."/>
        </authorList>
    </citation>
    <scope>NUCLEOTIDE SEQUENCE [LARGE SCALE GENOMIC DNA]</scope>
    <source>
        <strain evidence="1">UBA10227</strain>
    </source>
</reference>
<dbReference type="AlphaFoldDB" id="A0A3D6BRJ8"/>
<accession>A0A3D6BRJ8</accession>
<sequence>RYVSIVVKLSVAFKTLPVPKLKPVMPYSILKSDSPFESQFKEILHISTESTFREVGFWHAVSVINMTGPITSLKFVSLHFVVR</sequence>
<dbReference type="EMBL" id="DPRK01000156">
    <property type="protein sequence ID" value="HCY81872.1"/>
    <property type="molecule type" value="Genomic_DNA"/>
</dbReference>
<name>A0A3D6BRJ8_9FLAO</name>
<gene>
    <name evidence="1" type="ORF">DHV22_09880</name>
</gene>
<organism evidence="1 2">
    <name type="scientific">Xanthomarina gelatinilytica</name>
    <dbReference type="NCBI Taxonomy" id="1137281"/>
    <lineage>
        <taxon>Bacteria</taxon>
        <taxon>Pseudomonadati</taxon>
        <taxon>Bacteroidota</taxon>
        <taxon>Flavobacteriia</taxon>
        <taxon>Flavobacteriales</taxon>
        <taxon>Flavobacteriaceae</taxon>
        <taxon>Xanthomarina</taxon>
    </lineage>
</organism>
<evidence type="ECO:0000313" key="1">
    <source>
        <dbReference type="EMBL" id="HCY81872.1"/>
    </source>
</evidence>